<dbReference type="Proteomes" id="UP000315252">
    <property type="component" value="Unassembled WGS sequence"/>
</dbReference>
<accession>A0A545TXE0</accession>
<evidence type="ECO:0000313" key="6">
    <source>
        <dbReference type="Proteomes" id="UP000315252"/>
    </source>
</evidence>
<organism evidence="5 6">
    <name type="scientific">Denitrobaculum tricleocarpae</name>
    <dbReference type="NCBI Taxonomy" id="2591009"/>
    <lineage>
        <taxon>Bacteria</taxon>
        <taxon>Pseudomonadati</taxon>
        <taxon>Pseudomonadota</taxon>
        <taxon>Alphaproteobacteria</taxon>
        <taxon>Rhodospirillales</taxon>
        <taxon>Rhodospirillaceae</taxon>
        <taxon>Denitrobaculum</taxon>
    </lineage>
</organism>
<dbReference type="Pfam" id="PF00392">
    <property type="entry name" value="GntR"/>
    <property type="match status" value="1"/>
</dbReference>
<proteinExistence type="predicted"/>
<dbReference type="SMART" id="SM00895">
    <property type="entry name" value="FCD"/>
    <property type="match status" value="1"/>
</dbReference>
<keyword evidence="3" id="KW-0804">Transcription</keyword>
<dbReference type="InterPro" id="IPR036390">
    <property type="entry name" value="WH_DNA-bd_sf"/>
</dbReference>
<dbReference type="PROSITE" id="PS50949">
    <property type="entry name" value="HTH_GNTR"/>
    <property type="match status" value="1"/>
</dbReference>
<evidence type="ECO:0000256" key="1">
    <source>
        <dbReference type="ARBA" id="ARBA00023015"/>
    </source>
</evidence>
<dbReference type="InterPro" id="IPR011711">
    <property type="entry name" value="GntR_C"/>
</dbReference>
<dbReference type="GO" id="GO:0003700">
    <property type="term" value="F:DNA-binding transcription factor activity"/>
    <property type="evidence" value="ECO:0007669"/>
    <property type="project" value="InterPro"/>
</dbReference>
<evidence type="ECO:0000313" key="5">
    <source>
        <dbReference type="EMBL" id="TQV81841.1"/>
    </source>
</evidence>
<dbReference type="RefSeq" id="WP_142895472.1">
    <property type="nucleotide sequence ID" value="NZ_ML660053.1"/>
</dbReference>
<reference evidence="5 6" key="1">
    <citation type="submission" date="2019-06" db="EMBL/GenBank/DDBJ databases">
        <title>Whole genome sequence for Rhodospirillaceae sp. R148.</title>
        <authorList>
            <person name="Wang G."/>
        </authorList>
    </citation>
    <scope>NUCLEOTIDE SEQUENCE [LARGE SCALE GENOMIC DNA]</scope>
    <source>
        <strain evidence="5 6">R148</strain>
    </source>
</reference>
<dbReference type="EMBL" id="VHSH01000002">
    <property type="protein sequence ID" value="TQV81841.1"/>
    <property type="molecule type" value="Genomic_DNA"/>
</dbReference>
<dbReference type="Gene3D" id="1.20.120.530">
    <property type="entry name" value="GntR ligand-binding domain-like"/>
    <property type="match status" value="1"/>
</dbReference>
<dbReference type="PANTHER" id="PTHR43537">
    <property type="entry name" value="TRANSCRIPTIONAL REGULATOR, GNTR FAMILY"/>
    <property type="match status" value="1"/>
</dbReference>
<dbReference type="AlphaFoldDB" id="A0A545TXE0"/>
<sequence length="228" mass="25130">MIQQIRQKPDLVEEVYEALKGAILMGDLAESEAMVQDDLVEKLGVSRQPVSHALALLKHEGLVIERGRRGLMVAPIDAARIRALYQVRGAIDGLAAGLAAGRAIFGGLKAEERAPLEQALKIGEAAVKANDIRDLVEADVNFHRAVYMLSGNLAIGEMVQPSWPHFQRSMRIVLEDPDYRQRAWAEHRDIAEAIMNSQARHAEELARQHATDAGETTFIRLSQRTAAA</sequence>
<protein>
    <submittedName>
        <fullName evidence="5">GntR family transcriptional regulator</fullName>
    </submittedName>
</protein>
<dbReference type="InterPro" id="IPR036388">
    <property type="entry name" value="WH-like_DNA-bd_sf"/>
</dbReference>
<dbReference type="Pfam" id="PF07729">
    <property type="entry name" value="FCD"/>
    <property type="match status" value="1"/>
</dbReference>
<dbReference type="InterPro" id="IPR000524">
    <property type="entry name" value="Tscrpt_reg_HTH_GntR"/>
</dbReference>
<keyword evidence="6" id="KW-1185">Reference proteome</keyword>
<gene>
    <name evidence="5" type="ORF">FKG95_06270</name>
</gene>
<dbReference type="Gene3D" id="1.10.10.10">
    <property type="entry name" value="Winged helix-like DNA-binding domain superfamily/Winged helix DNA-binding domain"/>
    <property type="match status" value="1"/>
</dbReference>
<dbReference type="PANTHER" id="PTHR43537:SF45">
    <property type="entry name" value="GNTR FAMILY REGULATORY PROTEIN"/>
    <property type="match status" value="1"/>
</dbReference>
<comment type="caution">
    <text evidence="5">The sequence shown here is derived from an EMBL/GenBank/DDBJ whole genome shotgun (WGS) entry which is preliminary data.</text>
</comment>
<dbReference type="SUPFAM" id="SSF46785">
    <property type="entry name" value="Winged helix' DNA-binding domain"/>
    <property type="match status" value="1"/>
</dbReference>
<name>A0A545TXE0_9PROT</name>
<evidence type="ECO:0000259" key="4">
    <source>
        <dbReference type="PROSITE" id="PS50949"/>
    </source>
</evidence>
<feature type="domain" description="HTH gntR-type" evidence="4">
    <location>
        <begin position="9"/>
        <end position="76"/>
    </location>
</feature>
<dbReference type="OrthoDB" id="8638122at2"/>
<dbReference type="SMART" id="SM00345">
    <property type="entry name" value="HTH_GNTR"/>
    <property type="match status" value="1"/>
</dbReference>
<keyword evidence="1" id="KW-0805">Transcription regulation</keyword>
<keyword evidence="2" id="KW-0238">DNA-binding</keyword>
<evidence type="ECO:0000256" key="3">
    <source>
        <dbReference type="ARBA" id="ARBA00023163"/>
    </source>
</evidence>
<dbReference type="InterPro" id="IPR008920">
    <property type="entry name" value="TF_FadR/GntR_C"/>
</dbReference>
<dbReference type="SUPFAM" id="SSF48008">
    <property type="entry name" value="GntR ligand-binding domain-like"/>
    <property type="match status" value="1"/>
</dbReference>
<dbReference type="GO" id="GO:0003677">
    <property type="term" value="F:DNA binding"/>
    <property type="evidence" value="ECO:0007669"/>
    <property type="project" value="UniProtKB-KW"/>
</dbReference>
<evidence type="ECO:0000256" key="2">
    <source>
        <dbReference type="ARBA" id="ARBA00023125"/>
    </source>
</evidence>